<dbReference type="EC" id="3.1.1.29" evidence="1"/>
<dbReference type="Gene3D" id="3.40.1490.10">
    <property type="entry name" value="Bit1"/>
    <property type="match status" value="1"/>
</dbReference>
<evidence type="ECO:0000256" key="3">
    <source>
        <dbReference type="ARBA" id="ARBA00038050"/>
    </source>
</evidence>
<evidence type="ECO:0000313" key="7">
    <source>
        <dbReference type="Proteomes" id="UP000828251"/>
    </source>
</evidence>
<dbReference type="PANTHER" id="PTHR12970:SF1">
    <property type="entry name" value="PROTEASOME ASSEMBLY CHAPERONE 2"/>
    <property type="match status" value="1"/>
</dbReference>
<dbReference type="AlphaFoldDB" id="A0A9D3ZYE7"/>
<dbReference type="Proteomes" id="UP000828251">
    <property type="component" value="Unassembled WGS sequence"/>
</dbReference>
<dbReference type="PANTHER" id="PTHR12970">
    <property type="entry name" value="PROTEASOME ASSEMBLY CHAPERONE 2"/>
    <property type="match status" value="1"/>
</dbReference>
<sequence>MEFVIEQGKQPHQECSTLLLPALSIGNVGQLAVDLLVSSMKAERIGYLDDPFVLPCVGNDAYGPIPCGDLALPLKDAATGIYAELMHSDRSLLREWEDCGQPKIVVTCRNQQEMNKLRDAAEDIGLPTFVVADAGRTQVLTIGRHFLLLTEQPYDSIPNFSVADALRLTGIGRNEFIDVMNKCRSKVISAFVLVSIVFI</sequence>
<dbReference type="InterPro" id="IPR002833">
    <property type="entry name" value="PTH2"/>
</dbReference>
<dbReference type="InterPro" id="IPR016562">
    <property type="entry name" value="Proteasome_assmbl_chp_2_euk"/>
</dbReference>
<evidence type="ECO:0000259" key="5">
    <source>
        <dbReference type="Pfam" id="PF14647"/>
    </source>
</evidence>
<protein>
    <recommendedName>
        <fullName evidence="1">peptidyl-tRNA hydrolase</fullName>
        <ecNumber evidence="1">3.1.1.29</ecNumber>
    </recommendedName>
</protein>
<dbReference type="GO" id="GO:0005829">
    <property type="term" value="C:cytosol"/>
    <property type="evidence" value="ECO:0007669"/>
    <property type="project" value="TreeGrafter"/>
</dbReference>
<dbReference type="InterPro" id="IPR019151">
    <property type="entry name" value="Proteasome_assmbl_chaperone_2"/>
</dbReference>
<dbReference type="GO" id="GO:0004045">
    <property type="term" value="F:peptidyl-tRNA hydrolase activity"/>
    <property type="evidence" value="ECO:0007669"/>
    <property type="project" value="UniProtKB-EC"/>
</dbReference>
<organism evidence="6 7">
    <name type="scientific">Gossypium stocksii</name>
    <dbReference type="NCBI Taxonomy" id="47602"/>
    <lineage>
        <taxon>Eukaryota</taxon>
        <taxon>Viridiplantae</taxon>
        <taxon>Streptophyta</taxon>
        <taxon>Embryophyta</taxon>
        <taxon>Tracheophyta</taxon>
        <taxon>Spermatophyta</taxon>
        <taxon>Magnoliopsida</taxon>
        <taxon>eudicotyledons</taxon>
        <taxon>Gunneridae</taxon>
        <taxon>Pentapetalae</taxon>
        <taxon>rosids</taxon>
        <taxon>malvids</taxon>
        <taxon>Malvales</taxon>
        <taxon>Malvaceae</taxon>
        <taxon>Malvoideae</taxon>
        <taxon>Gossypium</taxon>
    </lineage>
</organism>
<dbReference type="FunFam" id="3.40.1490.10:FF:000002">
    <property type="entry name" value="Peptidyl-tRNA hydrolase 2, mitochondrial"/>
    <property type="match status" value="1"/>
</dbReference>
<comment type="catalytic activity">
    <reaction evidence="4">
        <text>an N-acyl-L-alpha-aminoacyl-tRNA + H2O = an N-acyl-L-amino acid + a tRNA + H(+)</text>
        <dbReference type="Rhea" id="RHEA:54448"/>
        <dbReference type="Rhea" id="RHEA-COMP:10123"/>
        <dbReference type="Rhea" id="RHEA-COMP:13883"/>
        <dbReference type="ChEBI" id="CHEBI:15377"/>
        <dbReference type="ChEBI" id="CHEBI:15378"/>
        <dbReference type="ChEBI" id="CHEBI:59874"/>
        <dbReference type="ChEBI" id="CHEBI:78442"/>
        <dbReference type="ChEBI" id="CHEBI:138191"/>
        <dbReference type="EC" id="3.1.1.29"/>
    </reaction>
</comment>
<evidence type="ECO:0000256" key="1">
    <source>
        <dbReference type="ARBA" id="ARBA00013260"/>
    </source>
</evidence>
<dbReference type="InterPro" id="IPR023476">
    <property type="entry name" value="Pep_tRNA_hydro_II_dom_sf"/>
</dbReference>
<dbReference type="GO" id="GO:0043248">
    <property type="term" value="P:proteasome assembly"/>
    <property type="evidence" value="ECO:0007669"/>
    <property type="project" value="TreeGrafter"/>
</dbReference>
<evidence type="ECO:0000256" key="2">
    <source>
        <dbReference type="ARBA" id="ARBA00022801"/>
    </source>
</evidence>
<gene>
    <name evidence="6" type="ORF">J1N35_025591</name>
</gene>
<accession>A0A9D3ZYE7</accession>
<dbReference type="OrthoDB" id="1733656at2759"/>
<dbReference type="EMBL" id="JAIQCV010000008">
    <property type="protein sequence ID" value="KAH1073263.1"/>
    <property type="molecule type" value="Genomic_DNA"/>
</dbReference>
<reference evidence="6 7" key="1">
    <citation type="journal article" date="2021" name="Plant Biotechnol. J.">
        <title>Multi-omics assisted identification of the key and species-specific regulatory components of drought-tolerant mechanisms in Gossypium stocksii.</title>
        <authorList>
            <person name="Yu D."/>
            <person name="Ke L."/>
            <person name="Zhang D."/>
            <person name="Wu Y."/>
            <person name="Sun Y."/>
            <person name="Mei J."/>
            <person name="Sun J."/>
            <person name="Sun Y."/>
        </authorList>
    </citation>
    <scope>NUCLEOTIDE SEQUENCE [LARGE SCALE GENOMIC DNA]</scope>
    <source>
        <strain evidence="7">cv. E1</strain>
        <tissue evidence="6">Leaf</tissue>
    </source>
</reference>
<evidence type="ECO:0000256" key="4">
    <source>
        <dbReference type="ARBA" id="ARBA00048707"/>
    </source>
</evidence>
<keyword evidence="2" id="KW-0378">Hydrolase</keyword>
<keyword evidence="7" id="KW-1185">Reference proteome</keyword>
<name>A0A9D3ZYE7_9ROSI</name>
<proteinExistence type="inferred from homology"/>
<comment type="caution">
    <text evidence="6">The sequence shown here is derived from an EMBL/GenBank/DDBJ whole genome shotgun (WGS) entry which is preliminary data.</text>
</comment>
<dbReference type="GO" id="GO:0005634">
    <property type="term" value="C:nucleus"/>
    <property type="evidence" value="ECO:0007669"/>
    <property type="project" value="TreeGrafter"/>
</dbReference>
<comment type="similarity">
    <text evidence="3">Belongs to the PTH2 family.</text>
</comment>
<dbReference type="InterPro" id="IPR028091">
    <property type="entry name" value="FAM91_N_dom"/>
</dbReference>
<dbReference type="Pfam" id="PF09754">
    <property type="entry name" value="PAC2"/>
    <property type="match status" value="1"/>
</dbReference>
<feature type="domain" description="FAM91 N-terminal" evidence="5">
    <location>
        <begin position="147"/>
        <end position="186"/>
    </location>
</feature>
<dbReference type="Pfam" id="PF01981">
    <property type="entry name" value="PTH2"/>
    <property type="match status" value="1"/>
</dbReference>
<dbReference type="Pfam" id="PF14647">
    <property type="entry name" value="FAM91_N"/>
    <property type="match status" value="1"/>
</dbReference>
<dbReference type="SUPFAM" id="SSF102462">
    <property type="entry name" value="Peptidyl-tRNA hydrolase II"/>
    <property type="match status" value="1"/>
</dbReference>
<evidence type="ECO:0000313" key="6">
    <source>
        <dbReference type="EMBL" id="KAH1073263.1"/>
    </source>
</evidence>